<dbReference type="GO" id="GO:0031419">
    <property type="term" value="F:cobalamin binding"/>
    <property type="evidence" value="ECO:0007669"/>
    <property type="project" value="InterPro"/>
</dbReference>
<dbReference type="SFLD" id="SFLDG01123">
    <property type="entry name" value="methyltransferase_(Class_B)"/>
    <property type="match status" value="1"/>
</dbReference>
<dbReference type="Pfam" id="PF04055">
    <property type="entry name" value="Radical_SAM"/>
    <property type="match status" value="1"/>
</dbReference>
<protein>
    <submittedName>
        <fullName evidence="8">DUF4080 domain-containing protein</fullName>
    </submittedName>
</protein>
<dbReference type="AlphaFoldDB" id="A0A4V1GLK1"/>
<comment type="cofactor">
    <cofactor evidence="1">
        <name>[4Fe-4S] cluster</name>
        <dbReference type="ChEBI" id="CHEBI:49883"/>
    </cofactor>
</comment>
<dbReference type="EMBL" id="CP029487">
    <property type="protein sequence ID" value="QCT70066.1"/>
    <property type="molecule type" value="Genomic_DNA"/>
</dbReference>
<dbReference type="GO" id="GO:0046872">
    <property type="term" value="F:metal ion binding"/>
    <property type="evidence" value="ECO:0007669"/>
    <property type="project" value="UniProtKB-KW"/>
</dbReference>
<keyword evidence="5" id="KW-0411">Iron-sulfur</keyword>
<dbReference type="Gene3D" id="3.80.30.20">
    <property type="entry name" value="tm_1862 like domain"/>
    <property type="match status" value="1"/>
</dbReference>
<evidence type="ECO:0000259" key="7">
    <source>
        <dbReference type="PROSITE" id="PS51918"/>
    </source>
</evidence>
<keyword evidence="4" id="KW-0408">Iron</keyword>
<dbReference type="Proteomes" id="UP000218387">
    <property type="component" value="Chromosome"/>
</dbReference>
<evidence type="ECO:0000256" key="2">
    <source>
        <dbReference type="ARBA" id="ARBA00022691"/>
    </source>
</evidence>
<gene>
    <name evidence="8" type="ORF">CPZ25_001655</name>
</gene>
<sequence length="578" mass="66139">MSKCVLVGVNAKYVHTNLAIRALKAAAPEADVALCEVTINDQINVVAGKLLRMQASCYGFSCYIWNMAFISKISEVLKKSRPNCVVFWGGPEVSYDSGRLLEEHPFVDYIISGEGETVFPEFIETLQGRDKTPLLKMENVNWFGRNVSHSHIGGEKIGIVEELGALPFPYDDDNIKPISDKIIYYESMRGCPFQCSYCLSSTLQKVRFLPLERVFRELDFFISHRVKQVKFVDRTFNVDIRRTKAIIAYLAEKKCTTNFHFEIAGDLLDDELLEMIAKAPKGLMQFEIGVQSTNDATLEAITRKTDLEKIRKYVSRLIGFKNCHVHVDLIAGLPKETYAVFKKSFDETIAIEPDMLQLGFLKLLKGTKIRKEADKFYYRYASFPPYEVISNDFISADELMRLKDIEDLVDRYYNSGVFYLSLKYIFETRCWGSPFEFFEAFSDHWREEGFYELGKSKEQLYGILQAFAASGAEAPHREMLGELIKMDYLRQGHRSLPGFFENRTLSKTAAFEQLKEEAFVDSFLPALSGQPAKQVIKRVFFQYFEENALDLAQRYLGTEPGRGSLCVFYKGAMIRVAG</sequence>
<dbReference type="SUPFAM" id="SSF102114">
    <property type="entry name" value="Radical SAM enzymes"/>
    <property type="match status" value="1"/>
</dbReference>
<feature type="domain" description="Radical SAM core" evidence="7">
    <location>
        <begin position="177"/>
        <end position="406"/>
    </location>
</feature>
<dbReference type="PROSITE" id="PS51332">
    <property type="entry name" value="B12_BINDING"/>
    <property type="match status" value="1"/>
</dbReference>
<name>A0A4V1GLK1_EUBML</name>
<dbReference type="RefSeq" id="WP_096919469.1">
    <property type="nucleotide sequence ID" value="NZ_CP029487.1"/>
</dbReference>
<dbReference type="InterPro" id="IPR007197">
    <property type="entry name" value="rSAM"/>
</dbReference>
<evidence type="ECO:0000313" key="8">
    <source>
        <dbReference type="EMBL" id="QCT70066.1"/>
    </source>
</evidence>
<dbReference type="PANTHER" id="PTHR43409:SF16">
    <property type="entry name" value="SLR0320 PROTEIN"/>
    <property type="match status" value="1"/>
</dbReference>
<dbReference type="InterPro" id="IPR051198">
    <property type="entry name" value="BchE-like"/>
</dbReference>
<evidence type="ECO:0000256" key="4">
    <source>
        <dbReference type="ARBA" id="ARBA00023004"/>
    </source>
</evidence>
<evidence type="ECO:0000256" key="3">
    <source>
        <dbReference type="ARBA" id="ARBA00022723"/>
    </source>
</evidence>
<dbReference type="InterPro" id="IPR025288">
    <property type="entry name" value="DUF4080"/>
</dbReference>
<dbReference type="SFLD" id="SFLDS00029">
    <property type="entry name" value="Radical_SAM"/>
    <property type="match status" value="1"/>
</dbReference>
<dbReference type="GO" id="GO:0003824">
    <property type="term" value="F:catalytic activity"/>
    <property type="evidence" value="ECO:0007669"/>
    <property type="project" value="InterPro"/>
</dbReference>
<dbReference type="SFLD" id="SFLDG01082">
    <property type="entry name" value="B12-binding_domain_containing"/>
    <property type="match status" value="1"/>
</dbReference>
<dbReference type="InterPro" id="IPR006638">
    <property type="entry name" value="Elp3/MiaA/NifB-like_rSAM"/>
</dbReference>
<keyword evidence="2" id="KW-0949">S-adenosyl-L-methionine</keyword>
<dbReference type="Gene3D" id="3.40.50.280">
    <property type="entry name" value="Cobalamin-binding domain"/>
    <property type="match status" value="1"/>
</dbReference>
<dbReference type="InterPro" id="IPR058240">
    <property type="entry name" value="rSAM_sf"/>
</dbReference>
<organism evidence="8 9">
    <name type="scientific">Eubacterium maltosivorans</name>
    <dbReference type="NCBI Taxonomy" id="2041044"/>
    <lineage>
        <taxon>Bacteria</taxon>
        <taxon>Bacillati</taxon>
        <taxon>Bacillota</taxon>
        <taxon>Clostridia</taxon>
        <taxon>Eubacteriales</taxon>
        <taxon>Eubacteriaceae</taxon>
        <taxon>Eubacterium</taxon>
    </lineage>
</organism>
<dbReference type="PROSITE" id="PS51918">
    <property type="entry name" value="RADICAL_SAM"/>
    <property type="match status" value="1"/>
</dbReference>
<keyword evidence="3" id="KW-0479">Metal-binding</keyword>
<dbReference type="GO" id="GO:0051539">
    <property type="term" value="F:4 iron, 4 sulfur cluster binding"/>
    <property type="evidence" value="ECO:0007669"/>
    <property type="project" value="UniProtKB-KW"/>
</dbReference>
<dbReference type="Pfam" id="PF13311">
    <property type="entry name" value="DUF4080"/>
    <property type="match status" value="1"/>
</dbReference>
<keyword evidence="9" id="KW-1185">Reference proteome</keyword>
<evidence type="ECO:0000256" key="1">
    <source>
        <dbReference type="ARBA" id="ARBA00001966"/>
    </source>
</evidence>
<dbReference type="GO" id="GO:0005829">
    <property type="term" value="C:cytosol"/>
    <property type="evidence" value="ECO:0007669"/>
    <property type="project" value="TreeGrafter"/>
</dbReference>
<evidence type="ECO:0000313" key="9">
    <source>
        <dbReference type="Proteomes" id="UP000218387"/>
    </source>
</evidence>
<dbReference type="KEGG" id="emt:CPZ25_001655"/>
<evidence type="ECO:0000256" key="5">
    <source>
        <dbReference type="ARBA" id="ARBA00023014"/>
    </source>
</evidence>
<proteinExistence type="predicted"/>
<dbReference type="Pfam" id="PF02310">
    <property type="entry name" value="B12-binding"/>
    <property type="match status" value="1"/>
</dbReference>
<dbReference type="CDD" id="cd01335">
    <property type="entry name" value="Radical_SAM"/>
    <property type="match status" value="1"/>
</dbReference>
<reference evidence="8 9" key="1">
    <citation type="submission" date="2018-05" db="EMBL/GenBank/DDBJ databases">
        <title>Genome comparison of Eubacterium sp.</title>
        <authorList>
            <person name="Feng Y."/>
            <person name="Sanchez-Andrea I."/>
            <person name="Stams A.J.M."/>
            <person name="De Vos W.M."/>
        </authorList>
    </citation>
    <scope>NUCLEOTIDE SEQUENCE [LARGE SCALE GENOMIC DNA]</scope>
    <source>
        <strain evidence="8 9">YI</strain>
    </source>
</reference>
<dbReference type="SMART" id="SM00729">
    <property type="entry name" value="Elp3"/>
    <property type="match status" value="1"/>
</dbReference>
<dbReference type="InterPro" id="IPR034466">
    <property type="entry name" value="Methyltransferase_Class_B"/>
</dbReference>
<accession>A0A4V1GLK1</accession>
<dbReference type="PANTHER" id="PTHR43409">
    <property type="entry name" value="ANAEROBIC MAGNESIUM-PROTOPORPHYRIN IX MONOMETHYL ESTER CYCLASE-RELATED"/>
    <property type="match status" value="1"/>
</dbReference>
<dbReference type="InterPro" id="IPR006158">
    <property type="entry name" value="Cobalamin-bd"/>
</dbReference>
<dbReference type="InterPro" id="IPR023404">
    <property type="entry name" value="rSAM_horseshoe"/>
</dbReference>
<evidence type="ECO:0000259" key="6">
    <source>
        <dbReference type="PROSITE" id="PS51332"/>
    </source>
</evidence>
<feature type="domain" description="B12-binding" evidence="6">
    <location>
        <begin position="2"/>
        <end position="133"/>
    </location>
</feature>